<proteinExistence type="predicted"/>
<sequence>MKKVERILIKLAVIHLIFLVIIQGILLPNFSSTSVQKLTIYEGVVKQGYDHWIEVWKSKSQNGF</sequence>
<reference evidence="2 3" key="1">
    <citation type="submission" date="2019-07" db="EMBL/GenBank/DDBJ databases">
        <title>Genome sequence of 2 isolates from Red Sea Mangroves.</title>
        <authorList>
            <person name="Sefrji F."/>
            <person name="Michoud G."/>
            <person name="Merlino G."/>
            <person name="Daffonchio D."/>
        </authorList>
    </citation>
    <scope>NUCLEOTIDE SEQUENCE [LARGE SCALE GENOMIC DNA]</scope>
    <source>
        <strain evidence="2 3">R1DC41</strain>
    </source>
</reference>
<protein>
    <submittedName>
        <fullName evidence="2">YpfB family protein</fullName>
    </submittedName>
</protein>
<dbReference type="Pfam" id="PF17313">
    <property type="entry name" value="DUF5359"/>
    <property type="match status" value="1"/>
</dbReference>
<keyword evidence="1" id="KW-0812">Transmembrane</keyword>
<dbReference type="AlphaFoldDB" id="A0A7S8HFN8"/>
<dbReference type="KEGG" id="mcui:G8O30_06945"/>
<dbReference type="InterPro" id="IPR035281">
    <property type="entry name" value="DUF5359"/>
</dbReference>
<keyword evidence="1" id="KW-0472">Membrane</keyword>
<evidence type="ECO:0000313" key="3">
    <source>
        <dbReference type="Proteomes" id="UP000593626"/>
    </source>
</evidence>
<organism evidence="2 3">
    <name type="scientific">Mangrovibacillus cuniculi</name>
    <dbReference type="NCBI Taxonomy" id="2593652"/>
    <lineage>
        <taxon>Bacteria</taxon>
        <taxon>Bacillati</taxon>
        <taxon>Bacillota</taxon>
        <taxon>Bacilli</taxon>
        <taxon>Bacillales</taxon>
        <taxon>Bacillaceae</taxon>
        <taxon>Mangrovibacillus</taxon>
    </lineage>
</organism>
<keyword evidence="3" id="KW-1185">Reference proteome</keyword>
<dbReference type="EMBL" id="CP049742">
    <property type="protein sequence ID" value="QPC46716.1"/>
    <property type="molecule type" value="Genomic_DNA"/>
</dbReference>
<dbReference type="RefSeq" id="WP_239674250.1">
    <property type="nucleotide sequence ID" value="NZ_CP049742.1"/>
</dbReference>
<name>A0A7S8HFN8_9BACI</name>
<gene>
    <name evidence="2" type="ORF">G8O30_06945</name>
</gene>
<feature type="transmembrane region" description="Helical" evidence="1">
    <location>
        <begin position="7"/>
        <end position="27"/>
    </location>
</feature>
<evidence type="ECO:0000256" key="1">
    <source>
        <dbReference type="SAM" id="Phobius"/>
    </source>
</evidence>
<dbReference type="Proteomes" id="UP000593626">
    <property type="component" value="Chromosome"/>
</dbReference>
<accession>A0A7S8HFN8</accession>
<keyword evidence="1" id="KW-1133">Transmembrane helix</keyword>
<evidence type="ECO:0000313" key="2">
    <source>
        <dbReference type="EMBL" id="QPC46716.1"/>
    </source>
</evidence>